<evidence type="ECO:0000256" key="7">
    <source>
        <dbReference type="ARBA" id="ARBA00022519"/>
    </source>
</evidence>
<reference evidence="13 14" key="1">
    <citation type="submission" date="2022-10" db="EMBL/GenBank/DDBJ databases">
        <title>Alteromonas sp. chi3 Genome sequencing.</title>
        <authorList>
            <person name="Park S."/>
        </authorList>
    </citation>
    <scope>NUCLEOTIDE SEQUENCE [LARGE SCALE GENOMIC DNA]</scope>
    <source>
        <strain evidence="14">chi3</strain>
    </source>
</reference>
<evidence type="ECO:0000256" key="4">
    <source>
        <dbReference type="ARBA" id="ARBA00016461"/>
    </source>
</evidence>
<evidence type="ECO:0000256" key="9">
    <source>
        <dbReference type="ARBA" id="ARBA00022748"/>
    </source>
</evidence>
<keyword evidence="11 12" id="KW-0472">Membrane</keyword>
<evidence type="ECO:0000256" key="2">
    <source>
        <dbReference type="ARBA" id="ARBA00004377"/>
    </source>
</evidence>
<protein>
    <recommendedName>
        <fullName evidence="4 12">Heme exporter protein D</fullName>
    </recommendedName>
</protein>
<dbReference type="Proteomes" id="UP001218788">
    <property type="component" value="Unassembled WGS sequence"/>
</dbReference>
<evidence type="ECO:0000313" key="13">
    <source>
        <dbReference type="EMBL" id="MDC8832664.1"/>
    </source>
</evidence>
<dbReference type="PANTHER" id="PTHR37531:SF1">
    <property type="entry name" value="HEME EXPORTER PROTEIN D"/>
    <property type="match status" value="1"/>
</dbReference>
<evidence type="ECO:0000256" key="5">
    <source>
        <dbReference type="ARBA" id="ARBA00022448"/>
    </source>
</evidence>
<sequence length="76" mass="8800">MQFESWQAFFHMGGYALYVWLSFGVSVIAMAWIVIDSRMSHKQLLKKARQEQARQARIAAARRNQMANPETQQVGK</sequence>
<dbReference type="EMBL" id="JAQQXP010000003">
    <property type="protein sequence ID" value="MDC8832664.1"/>
    <property type="molecule type" value="Genomic_DNA"/>
</dbReference>
<comment type="function">
    <text evidence="1 12">Required for the export of heme to the periplasm for the biogenesis of c-type cytochromes.</text>
</comment>
<accession>A0ABT5L6K0</accession>
<comment type="subcellular location">
    <subcellularLocation>
        <location evidence="2 12">Cell inner membrane</location>
        <topology evidence="2 12">Single-pass membrane protein</topology>
    </subcellularLocation>
</comment>
<evidence type="ECO:0000256" key="1">
    <source>
        <dbReference type="ARBA" id="ARBA00002442"/>
    </source>
</evidence>
<keyword evidence="8 12" id="KW-0812">Transmembrane</keyword>
<evidence type="ECO:0000256" key="10">
    <source>
        <dbReference type="ARBA" id="ARBA00022989"/>
    </source>
</evidence>
<dbReference type="InterPro" id="IPR052075">
    <property type="entry name" value="Heme_exporter_D"/>
</dbReference>
<dbReference type="NCBIfam" id="TIGR03141">
    <property type="entry name" value="cytochro_ccmD"/>
    <property type="match status" value="1"/>
</dbReference>
<keyword evidence="14" id="KW-1185">Reference proteome</keyword>
<keyword evidence="9 12" id="KW-0201">Cytochrome c-type biogenesis</keyword>
<name>A0ABT5L6K0_9ALTE</name>
<evidence type="ECO:0000256" key="8">
    <source>
        <dbReference type="ARBA" id="ARBA00022692"/>
    </source>
</evidence>
<keyword evidence="6 12" id="KW-1003">Cell membrane</keyword>
<feature type="transmembrane region" description="Helical" evidence="12">
    <location>
        <begin position="15"/>
        <end position="35"/>
    </location>
</feature>
<dbReference type="InterPro" id="IPR007078">
    <property type="entry name" value="Haem_export_protD_CcmD"/>
</dbReference>
<evidence type="ECO:0000256" key="11">
    <source>
        <dbReference type="ARBA" id="ARBA00023136"/>
    </source>
</evidence>
<organism evidence="13 14">
    <name type="scientific">Alteromonas gilva</name>
    <dbReference type="NCBI Taxonomy" id="2987522"/>
    <lineage>
        <taxon>Bacteria</taxon>
        <taxon>Pseudomonadati</taxon>
        <taxon>Pseudomonadota</taxon>
        <taxon>Gammaproteobacteria</taxon>
        <taxon>Alteromonadales</taxon>
        <taxon>Alteromonadaceae</taxon>
        <taxon>Alteromonas/Salinimonas group</taxon>
        <taxon>Alteromonas</taxon>
    </lineage>
</organism>
<keyword evidence="7 12" id="KW-0997">Cell inner membrane</keyword>
<keyword evidence="5 12" id="KW-0813">Transport</keyword>
<evidence type="ECO:0000256" key="3">
    <source>
        <dbReference type="ARBA" id="ARBA00008741"/>
    </source>
</evidence>
<evidence type="ECO:0000256" key="6">
    <source>
        <dbReference type="ARBA" id="ARBA00022475"/>
    </source>
</evidence>
<dbReference type="Pfam" id="PF04995">
    <property type="entry name" value="CcmD"/>
    <property type="match status" value="1"/>
</dbReference>
<dbReference type="PANTHER" id="PTHR37531">
    <property type="entry name" value="HEME EXPORTER PROTEIN D"/>
    <property type="match status" value="1"/>
</dbReference>
<comment type="similarity">
    <text evidence="3 12">Belongs to the CcmD/CycX/HelD family.</text>
</comment>
<evidence type="ECO:0000256" key="12">
    <source>
        <dbReference type="RuleBase" id="RU363101"/>
    </source>
</evidence>
<dbReference type="RefSeq" id="WP_273642513.1">
    <property type="nucleotide sequence ID" value="NZ_JAQQXP010000003.1"/>
</dbReference>
<evidence type="ECO:0000313" key="14">
    <source>
        <dbReference type="Proteomes" id="UP001218788"/>
    </source>
</evidence>
<gene>
    <name evidence="13" type="primary">ccmD</name>
    <name evidence="13" type="ORF">OIK42_18065</name>
</gene>
<proteinExistence type="inferred from homology"/>
<keyword evidence="10 12" id="KW-1133">Transmembrane helix</keyword>
<comment type="caution">
    <text evidence="13">The sequence shown here is derived from an EMBL/GenBank/DDBJ whole genome shotgun (WGS) entry which is preliminary data.</text>
</comment>